<gene>
    <name evidence="2" type="ORF">OESDEN_15203</name>
</gene>
<proteinExistence type="predicted"/>
<name>A0A0B1SMH0_OESDE</name>
<evidence type="ECO:0000313" key="2">
    <source>
        <dbReference type="EMBL" id="KHJ85076.1"/>
    </source>
</evidence>
<organism evidence="2 3">
    <name type="scientific">Oesophagostomum dentatum</name>
    <name type="common">Nodular worm</name>
    <dbReference type="NCBI Taxonomy" id="61180"/>
    <lineage>
        <taxon>Eukaryota</taxon>
        <taxon>Metazoa</taxon>
        <taxon>Ecdysozoa</taxon>
        <taxon>Nematoda</taxon>
        <taxon>Chromadorea</taxon>
        <taxon>Rhabditida</taxon>
        <taxon>Rhabditina</taxon>
        <taxon>Rhabditomorpha</taxon>
        <taxon>Strongyloidea</taxon>
        <taxon>Strongylidae</taxon>
        <taxon>Oesophagostomum</taxon>
    </lineage>
</organism>
<protein>
    <submittedName>
        <fullName evidence="2">Uncharacterized protein</fullName>
    </submittedName>
</protein>
<dbReference type="OrthoDB" id="5837695at2759"/>
<evidence type="ECO:0000256" key="1">
    <source>
        <dbReference type="SAM" id="MobiDB-lite"/>
    </source>
</evidence>
<accession>A0A0B1SMH0</accession>
<dbReference type="Proteomes" id="UP000053660">
    <property type="component" value="Unassembled WGS sequence"/>
</dbReference>
<sequence length="180" mass="20899">MTLEQSKERMSKSSESKSREKCKSKERSKETLKLSKAQEKIRRERSKEKVKPEKEKRWKREKPLDKNVALYAARADKGAKKGQARRKNYFQALDQYQTTVAGGGTTTVGGATAINDREDDDFAAKTTEEMLRFLRDEKLIETKYEFAGKWDNFFARFKRNPMKSAIDEVMSCSFIAILDY</sequence>
<reference evidence="2 3" key="1">
    <citation type="submission" date="2014-03" db="EMBL/GenBank/DDBJ databases">
        <title>Draft genome of the hookworm Oesophagostomum dentatum.</title>
        <authorList>
            <person name="Mitreva M."/>
        </authorList>
    </citation>
    <scope>NUCLEOTIDE SEQUENCE [LARGE SCALE GENOMIC DNA]</scope>
    <source>
        <strain evidence="2 3">OD-Hann</strain>
    </source>
</reference>
<evidence type="ECO:0000313" key="3">
    <source>
        <dbReference type="Proteomes" id="UP000053660"/>
    </source>
</evidence>
<feature type="region of interest" description="Disordered" evidence="1">
    <location>
        <begin position="1"/>
        <end position="62"/>
    </location>
</feature>
<dbReference type="AlphaFoldDB" id="A0A0B1SMH0"/>
<keyword evidence="3" id="KW-1185">Reference proteome</keyword>
<dbReference type="EMBL" id="KN565465">
    <property type="protein sequence ID" value="KHJ85076.1"/>
    <property type="molecule type" value="Genomic_DNA"/>
</dbReference>